<protein>
    <recommendedName>
        <fullName evidence="5">Outer membrane protein beta-barrel domain-containing protein</fullName>
    </recommendedName>
</protein>
<keyword evidence="2" id="KW-0812">Transmembrane</keyword>
<evidence type="ECO:0000256" key="2">
    <source>
        <dbReference type="SAM" id="Phobius"/>
    </source>
</evidence>
<organism evidence="3 4">
    <name type="scientific">Hyunsoonleella aestuarii</name>
    <dbReference type="NCBI Taxonomy" id="912802"/>
    <lineage>
        <taxon>Bacteria</taxon>
        <taxon>Pseudomonadati</taxon>
        <taxon>Bacteroidota</taxon>
        <taxon>Flavobacteriia</taxon>
        <taxon>Flavobacteriales</taxon>
        <taxon>Flavobacteriaceae</taxon>
    </lineage>
</organism>
<proteinExistence type="predicted"/>
<comment type="caution">
    <text evidence="3">The sequence shown here is derived from an EMBL/GenBank/DDBJ whole genome shotgun (WGS) entry which is preliminary data.</text>
</comment>
<keyword evidence="2" id="KW-1133">Transmembrane helix</keyword>
<evidence type="ECO:0000256" key="1">
    <source>
        <dbReference type="SAM" id="MobiDB-lite"/>
    </source>
</evidence>
<feature type="region of interest" description="Disordered" evidence="1">
    <location>
        <begin position="84"/>
        <end position="105"/>
    </location>
</feature>
<evidence type="ECO:0000313" key="4">
    <source>
        <dbReference type="Proteomes" id="UP001500027"/>
    </source>
</evidence>
<feature type="transmembrane region" description="Helical" evidence="2">
    <location>
        <begin position="47"/>
        <end position="68"/>
    </location>
</feature>
<accession>A0ABP8E9B7</accession>
<keyword evidence="2" id="KW-0472">Membrane</keyword>
<dbReference type="EMBL" id="BAABAV010000001">
    <property type="protein sequence ID" value="GAA4268691.1"/>
    <property type="molecule type" value="Genomic_DNA"/>
</dbReference>
<dbReference type="Proteomes" id="UP001500027">
    <property type="component" value="Unassembled WGS sequence"/>
</dbReference>
<sequence>MSEKKHIDRLFQEKFKDFEVNPSDKVWGNIEAKLKEKKKKRRIIPIWWRYAGVAALLLLLLTVGINYFNSPDNESNIPENRVVEQKPENAEENNLDVNTTNTSSEKEVIKITSAPNSNGIIADEKNTEQETDVVNNQNNSGESSSNIIKKESKTAITKSVETSEDNAQINKGKLKETINKRTDAIAKSAENIDNTQDNPIDSKLNNIPSDIASIDISKTDEILNNIKNETNTAVAAEEKVDSNASQDVSKENTELNIEDALEKTKDIIEEEKLNRWSVAPNAAPVFFNSLGEGSSIDPQFNSNSKSGELNMSYGIRGSYAVNKRLTIRSGINRVTLGYNTNDVVAFQSISSNPSAAALQNISADQNISTTSNVSLVSAQNISAKSSSGSTLLSTTGNTSINQEFGYIEIPLEIQYAISTKKLGVNLIGGFSSFFLNENKIYSESNGSKTLIGEATNLNKTSYSANLGLGINYEISKKLDLNLEPIFKYQINAFSNTSGDFTPYFIGVYTGIAIKF</sequence>
<keyword evidence="4" id="KW-1185">Reference proteome</keyword>
<dbReference type="RefSeq" id="WP_139001359.1">
    <property type="nucleotide sequence ID" value="NZ_BAABAV010000001.1"/>
</dbReference>
<gene>
    <name evidence="3" type="ORF">GCM10022257_07920</name>
</gene>
<evidence type="ECO:0008006" key="5">
    <source>
        <dbReference type="Google" id="ProtNLM"/>
    </source>
</evidence>
<name>A0ABP8E9B7_9FLAO</name>
<evidence type="ECO:0000313" key="3">
    <source>
        <dbReference type="EMBL" id="GAA4268691.1"/>
    </source>
</evidence>
<reference evidence="4" key="1">
    <citation type="journal article" date="2019" name="Int. J. Syst. Evol. Microbiol.">
        <title>The Global Catalogue of Microorganisms (GCM) 10K type strain sequencing project: providing services to taxonomists for standard genome sequencing and annotation.</title>
        <authorList>
            <consortium name="The Broad Institute Genomics Platform"/>
            <consortium name="The Broad Institute Genome Sequencing Center for Infectious Disease"/>
            <person name="Wu L."/>
            <person name="Ma J."/>
        </authorList>
    </citation>
    <scope>NUCLEOTIDE SEQUENCE [LARGE SCALE GENOMIC DNA]</scope>
    <source>
        <strain evidence="4">JCM 17452</strain>
    </source>
</reference>